<sequence length="310" mass="31387">MKQIAFAMYLISAVVVFALNGCGGGGGGSGTPTVSGVAASGAPMSGTVFMKDSANNPEMSTTINAQSGAFSFNVSGKTAPYMLRAGTLYSMSSGPGTANINPLSHLMVADAAGFANMSSMNAFYNNPNGTQMGTISGNIGTARQHMQQKMAPLLSAYGVANVDPITGSITIGLGLDRMFDDVKMTIDAGGNVSMMYVNGTSVYTGSMASMSSGTMMAGNIVTPATTPTASGITITPSVAKMQINGPTQQFTANISVTWSVITPNGGTITPGGLYTGPARQGMFLVKATSTVDPTKSSTAIVLMGSGGMMM</sequence>
<gene>
    <name evidence="2" type="ORF">F6V25_15615</name>
</gene>
<dbReference type="EMBL" id="VZQZ01000011">
    <property type="protein sequence ID" value="KAB0663853.1"/>
    <property type="molecule type" value="Genomic_DNA"/>
</dbReference>
<evidence type="ECO:0008006" key="4">
    <source>
        <dbReference type="Google" id="ProtNLM"/>
    </source>
</evidence>
<organism evidence="2 3">
    <name type="scientific">Oryzomonas japonica</name>
    <dbReference type="NCBI Taxonomy" id="2603858"/>
    <lineage>
        <taxon>Bacteria</taxon>
        <taxon>Pseudomonadati</taxon>
        <taxon>Thermodesulfobacteriota</taxon>
        <taxon>Desulfuromonadia</taxon>
        <taxon>Geobacterales</taxon>
        <taxon>Geobacteraceae</taxon>
        <taxon>Oryzomonas</taxon>
    </lineage>
</organism>
<evidence type="ECO:0000256" key="1">
    <source>
        <dbReference type="SAM" id="SignalP"/>
    </source>
</evidence>
<dbReference type="RefSeq" id="WP_151129543.1">
    <property type="nucleotide sequence ID" value="NZ_VZQZ01000011.1"/>
</dbReference>
<protein>
    <recommendedName>
        <fullName evidence="4">Carboxypeptidase regulatory-like domain-containing protein</fullName>
    </recommendedName>
</protein>
<keyword evidence="1" id="KW-0732">Signal</keyword>
<feature type="chain" id="PRO_5029682636" description="Carboxypeptidase regulatory-like domain-containing protein" evidence="1">
    <location>
        <begin position="19"/>
        <end position="310"/>
    </location>
</feature>
<proteinExistence type="predicted"/>
<accession>A0A7J4ZMF1</accession>
<name>A0A7J4ZMF1_9BACT</name>
<keyword evidence="3" id="KW-1185">Reference proteome</keyword>
<dbReference type="AlphaFoldDB" id="A0A7J4ZMF1"/>
<dbReference type="Proteomes" id="UP000420562">
    <property type="component" value="Unassembled WGS sequence"/>
</dbReference>
<evidence type="ECO:0000313" key="3">
    <source>
        <dbReference type="Proteomes" id="UP000420562"/>
    </source>
</evidence>
<evidence type="ECO:0000313" key="2">
    <source>
        <dbReference type="EMBL" id="KAB0663853.1"/>
    </source>
</evidence>
<comment type="caution">
    <text evidence="2">The sequence shown here is derived from an EMBL/GenBank/DDBJ whole genome shotgun (WGS) entry which is preliminary data.</text>
</comment>
<feature type="signal peptide" evidence="1">
    <location>
        <begin position="1"/>
        <end position="18"/>
    </location>
</feature>
<reference evidence="2 3" key="1">
    <citation type="submission" date="2019-09" db="EMBL/GenBank/DDBJ databases">
        <title>Geobacter sp. Red96, a novel strain isolated from paddy soil.</title>
        <authorList>
            <person name="Xu Z."/>
            <person name="Masuda Y."/>
            <person name="Itoh H."/>
            <person name="Senoo K."/>
        </authorList>
    </citation>
    <scope>NUCLEOTIDE SEQUENCE [LARGE SCALE GENOMIC DNA]</scope>
    <source>
        <strain evidence="2 3">Red96</strain>
    </source>
</reference>